<protein>
    <submittedName>
        <fullName evidence="2">Putative secreted protein</fullName>
    </submittedName>
</protein>
<keyword evidence="1" id="KW-0732">Signal</keyword>
<dbReference type="EMBL" id="GGFL01010160">
    <property type="protein sequence ID" value="MBW74338.1"/>
    <property type="molecule type" value="Transcribed_RNA"/>
</dbReference>
<dbReference type="AlphaFoldDB" id="A0A2M4DB75"/>
<feature type="chain" id="PRO_5014714469" evidence="1">
    <location>
        <begin position="23"/>
        <end position="72"/>
    </location>
</feature>
<evidence type="ECO:0000256" key="1">
    <source>
        <dbReference type="SAM" id="SignalP"/>
    </source>
</evidence>
<evidence type="ECO:0000313" key="2">
    <source>
        <dbReference type="EMBL" id="MBW74338.1"/>
    </source>
</evidence>
<feature type="signal peptide" evidence="1">
    <location>
        <begin position="1"/>
        <end position="22"/>
    </location>
</feature>
<organism evidence="2">
    <name type="scientific">Anopheles darlingi</name>
    <name type="common">Mosquito</name>
    <dbReference type="NCBI Taxonomy" id="43151"/>
    <lineage>
        <taxon>Eukaryota</taxon>
        <taxon>Metazoa</taxon>
        <taxon>Ecdysozoa</taxon>
        <taxon>Arthropoda</taxon>
        <taxon>Hexapoda</taxon>
        <taxon>Insecta</taxon>
        <taxon>Pterygota</taxon>
        <taxon>Neoptera</taxon>
        <taxon>Endopterygota</taxon>
        <taxon>Diptera</taxon>
        <taxon>Nematocera</taxon>
        <taxon>Culicoidea</taxon>
        <taxon>Culicidae</taxon>
        <taxon>Anophelinae</taxon>
        <taxon>Anopheles</taxon>
    </lineage>
</organism>
<name>A0A2M4DB75_ANODA</name>
<accession>A0A2M4DB75</accession>
<proteinExistence type="predicted"/>
<sequence>MWVVMVVTVMLWLPFGRHYSHAARTQGAARKGMAGRMMLHHLRLCFCDCRNRIVPKMQQLVRRTSFVPKGRR</sequence>
<reference evidence="2" key="1">
    <citation type="submission" date="2018-01" db="EMBL/GenBank/DDBJ databases">
        <title>An insight into the sialome of Amazonian anophelines.</title>
        <authorList>
            <person name="Ribeiro J.M."/>
            <person name="Scarpassa V."/>
            <person name="Calvo E."/>
        </authorList>
    </citation>
    <scope>NUCLEOTIDE SEQUENCE</scope>
</reference>